<dbReference type="InterPro" id="IPR045493">
    <property type="entry name" value="DUF6435"/>
</dbReference>
<dbReference type="NCBIfam" id="NF033487">
    <property type="entry name" value="Lacal_2735_fam"/>
    <property type="match status" value="1"/>
</dbReference>
<evidence type="ECO:0000313" key="2">
    <source>
        <dbReference type="Proteomes" id="UP001163156"/>
    </source>
</evidence>
<reference evidence="1" key="1">
    <citation type="submission" date="2022-10" db="EMBL/GenBank/DDBJ databases">
        <title>Algoriphagus sp. a novel bacteria isolate from halophytes salicornia europaea.</title>
        <authorList>
            <person name="Peng Y."/>
            <person name="Jiang L."/>
            <person name="Lee J."/>
        </authorList>
    </citation>
    <scope>NUCLEOTIDE SEQUENCE</scope>
    <source>
        <strain evidence="1">TR-M5</strain>
    </source>
</reference>
<keyword evidence="2" id="KW-1185">Reference proteome</keyword>
<name>A0ABY6MMY1_9BACT</name>
<dbReference type="Pfam" id="PF20027">
    <property type="entry name" value="DUF6435"/>
    <property type="match status" value="1"/>
</dbReference>
<protein>
    <submittedName>
        <fullName evidence="1">Lacal_2735 family protein</fullName>
    </submittedName>
</protein>
<accession>A0ABY6MMY1</accession>
<sequence length="60" mass="6794">MFGLFKKKSELERLQKVYAEKMSEVHKLSTIDRRKSDVAAAEADAIAQKIAILQNSQKSN</sequence>
<organism evidence="1 2">
    <name type="scientific">Algoriphagus halophytocola</name>
    <dbReference type="NCBI Taxonomy" id="2991499"/>
    <lineage>
        <taxon>Bacteria</taxon>
        <taxon>Pseudomonadati</taxon>
        <taxon>Bacteroidota</taxon>
        <taxon>Cytophagia</taxon>
        <taxon>Cytophagales</taxon>
        <taxon>Cyclobacteriaceae</taxon>
        <taxon>Algoriphagus</taxon>
    </lineage>
</organism>
<dbReference type="Proteomes" id="UP001163156">
    <property type="component" value="Chromosome"/>
</dbReference>
<proteinExistence type="predicted"/>
<gene>
    <name evidence="1" type="ORF">OM944_06000</name>
</gene>
<dbReference type="RefSeq" id="WP_264810759.1">
    <property type="nucleotide sequence ID" value="NZ_CP110226.1"/>
</dbReference>
<dbReference type="EMBL" id="CP110226">
    <property type="protein sequence ID" value="UZD24046.1"/>
    <property type="molecule type" value="Genomic_DNA"/>
</dbReference>
<evidence type="ECO:0000313" key="1">
    <source>
        <dbReference type="EMBL" id="UZD24046.1"/>
    </source>
</evidence>